<proteinExistence type="predicted"/>
<organism evidence="1 2">
    <name type="scientific">Vaccinium darrowii</name>
    <dbReference type="NCBI Taxonomy" id="229202"/>
    <lineage>
        <taxon>Eukaryota</taxon>
        <taxon>Viridiplantae</taxon>
        <taxon>Streptophyta</taxon>
        <taxon>Embryophyta</taxon>
        <taxon>Tracheophyta</taxon>
        <taxon>Spermatophyta</taxon>
        <taxon>Magnoliopsida</taxon>
        <taxon>eudicotyledons</taxon>
        <taxon>Gunneridae</taxon>
        <taxon>Pentapetalae</taxon>
        <taxon>asterids</taxon>
        <taxon>Ericales</taxon>
        <taxon>Ericaceae</taxon>
        <taxon>Vaccinioideae</taxon>
        <taxon>Vaccinieae</taxon>
        <taxon>Vaccinium</taxon>
    </lineage>
</organism>
<keyword evidence="2" id="KW-1185">Reference proteome</keyword>
<name>A0ACB7YAS5_9ERIC</name>
<accession>A0ACB7YAS5</accession>
<evidence type="ECO:0000313" key="1">
    <source>
        <dbReference type="EMBL" id="KAH7850222.1"/>
    </source>
</evidence>
<dbReference type="EMBL" id="CM037157">
    <property type="protein sequence ID" value="KAH7850222.1"/>
    <property type="molecule type" value="Genomic_DNA"/>
</dbReference>
<comment type="caution">
    <text evidence="1">The sequence shown here is derived from an EMBL/GenBank/DDBJ whole genome shotgun (WGS) entry which is preliminary data.</text>
</comment>
<reference evidence="1 2" key="1">
    <citation type="journal article" date="2021" name="Hortic Res">
        <title>High-quality reference genome and annotation aids understanding of berry development for evergreen blueberry (Vaccinium darrowii).</title>
        <authorList>
            <person name="Yu J."/>
            <person name="Hulse-Kemp A.M."/>
            <person name="Babiker E."/>
            <person name="Staton M."/>
        </authorList>
    </citation>
    <scope>NUCLEOTIDE SEQUENCE [LARGE SCALE GENOMIC DNA]</scope>
    <source>
        <strain evidence="2">cv. NJ 8807/NJ 8810</strain>
        <tissue evidence="1">Young leaf</tissue>
    </source>
</reference>
<evidence type="ECO:0000313" key="2">
    <source>
        <dbReference type="Proteomes" id="UP000828048"/>
    </source>
</evidence>
<protein>
    <submittedName>
        <fullName evidence="1">Uncharacterized protein</fullName>
    </submittedName>
</protein>
<sequence length="495" mass="54715">MGYLTCNAESAISVSNSKTHQQNTDKKKQENPPIKLQHFAYTDLQAATNNFSDQKLLGKGSHGFVYKALLPNGRLVAVKKSSAKPASTTHSVNEADNEIEILSSLHSPRLVNLLGFTPFDSSKNPNQQQQRLLVVEFMSNGTLYDALHLSQRPLNWGRRIRFALQTAKAIDILHSCTPPVIHRDIKSANLLIDKNFNARLGDFGLALRCHVDDFRLRSTPPAGTMGYLDPCYVTPDNLSTKTDVFSFGILLLEIISGRKAIDVGHSPPSIVDWAIPLIRRGKLLSIYDPRIEPPKDPMVRKQLAVTAAKCVRSCRERRPSMKEVVECLEKLSKLVPLHSWNGFGNPCLMVETIGQPVASANTQMNVRSKSVKECHFDGLEAESARPLRNSRRVYSDLGVRNNLMDLMAGTDGNSEHRGEANAVEPKLKSANGGSSFRIGSGRFVGRGRNRLGSDGDGSVFRLRRNQSVGDNSYVCSRRDDTVSQSSFVSEATDCR</sequence>
<dbReference type="Proteomes" id="UP000828048">
    <property type="component" value="Chromosome 7"/>
</dbReference>
<gene>
    <name evidence="1" type="ORF">Vadar_029444</name>
</gene>